<dbReference type="Gene3D" id="1.10.1040.10">
    <property type="entry name" value="N-(1-d-carboxylethyl)-l-norvaline Dehydrogenase, domain 2"/>
    <property type="match status" value="1"/>
</dbReference>
<dbReference type="Pfam" id="PF03446">
    <property type="entry name" value="NAD_binding_2"/>
    <property type="match status" value="1"/>
</dbReference>
<evidence type="ECO:0000256" key="1">
    <source>
        <dbReference type="ARBA" id="ARBA00023002"/>
    </source>
</evidence>
<name>A0ABX3MZT1_9RHOB</name>
<evidence type="ECO:0000313" key="5">
    <source>
        <dbReference type="Proteomes" id="UP000190787"/>
    </source>
</evidence>
<dbReference type="PIRSF" id="PIRSF000103">
    <property type="entry name" value="HIBADH"/>
    <property type="match status" value="1"/>
</dbReference>
<evidence type="ECO:0000259" key="2">
    <source>
        <dbReference type="Pfam" id="PF03446"/>
    </source>
</evidence>
<dbReference type="InterPro" id="IPR015814">
    <property type="entry name" value="Pgluconate_DH_NAD-bd_C"/>
</dbReference>
<comment type="caution">
    <text evidence="4">The sequence shown here is derived from an EMBL/GenBank/DDBJ whole genome shotgun (WGS) entry which is preliminary data.</text>
</comment>
<accession>A0ABX3MZT1</accession>
<keyword evidence="5" id="KW-1185">Reference proteome</keyword>
<protein>
    <recommendedName>
        <fullName evidence="6">3-hydroxyisobutyrate dehydrogenase</fullName>
    </recommendedName>
</protein>
<feature type="domain" description="Phosphogluconate dehydrogenase NAD-binding putative C-terminal" evidence="3">
    <location>
        <begin position="194"/>
        <end position="264"/>
    </location>
</feature>
<dbReference type="InterPro" id="IPR008927">
    <property type="entry name" value="6-PGluconate_DH-like_C_sf"/>
</dbReference>
<feature type="domain" description="6-phosphogluconate dehydrogenase NADP-binding" evidence="2">
    <location>
        <begin position="3"/>
        <end position="126"/>
    </location>
</feature>
<dbReference type="EMBL" id="MPZV01000002">
    <property type="protein sequence ID" value="OOY24871.1"/>
    <property type="molecule type" value="Genomic_DNA"/>
</dbReference>
<reference evidence="4 5" key="1">
    <citation type="submission" date="2016-11" db="EMBL/GenBank/DDBJ databases">
        <title>A multilocus sequence analysis scheme for characterization of bacteria in the genus Thioclava.</title>
        <authorList>
            <person name="Liu Y."/>
            <person name="Shao Z."/>
        </authorList>
    </citation>
    <scope>NUCLEOTIDE SEQUENCE [LARGE SCALE GENOMIC DNA]</scope>
    <source>
        <strain evidence="4 5">TAW-CT134</strain>
    </source>
</reference>
<dbReference type="InterPro" id="IPR013328">
    <property type="entry name" value="6PGD_dom2"/>
</dbReference>
<evidence type="ECO:0000313" key="4">
    <source>
        <dbReference type="EMBL" id="OOY24871.1"/>
    </source>
</evidence>
<sequence>MQEIAVIGFGEAGRAFATGWGRETCARATCYDLKLDTPETAAPIQEAATALGLHPAANRAEALTHAKAVFCLVTADQAVTAARECAPHLPNGALWLDCNSCAPESKRAAAEVIAEAGGLYVDVAVMSPVHPKLHRTPLLLSGPGATEAISWLDRLDMEARWIGEQVGSASSIKMIRSVMIKGLEALTAECLLAARKAGVDAEVLGSLMASNPEMSWDSRAAYNLERMMEHGIRRAAEMREVVRTLDGLGLPSNLTAAVSEWHDRIGGMGLKGRDGDLDTRAREILERL</sequence>
<organism evidence="4 5">
    <name type="scientific">Thioclava sediminum</name>
    <dbReference type="NCBI Taxonomy" id="1915319"/>
    <lineage>
        <taxon>Bacteria</taxon>
        <taxon>Pseudomonadati</taxon>
        <taxon>Pseudomonadota</taxon>
        <taxon>Alphaproteobacteria</taxon>
        <taxon>Rhodobacterales</taxon>
        <taxon>Paracoccaceae</taxon>
        <taxon>Thioclava</taxon>
    </lineage>
</organism>
<dbReference type="InterPro" id="IPR036291">
    <property type="entry name" value="NAD(P)-bd_dom_sf"/>
</dbReference>
<proteinExistence type="predicted"/>
<dbReference type="InterPro" id="IPR006115">
    <property type="entry name" value="6PGDH_NADP-bd"/>
</dbReference>
<dbReference type="SUPFAM" id="SSF51735">
    <property type="entry name" value="NAD(P)-binding Rossmann-fold domains"/>
    <property type="match status" value="1"/>
</dbReference>
<dbReference type="InterPro" id="IPR015815">
    <property type="entry name" value="HIBADH-related"/>
</dbReference>
<dbReference type="Gene3D" id="3.40.50.720">
    <property type="entry name" value="NAD(P)-binding Rossmann-like Domain"/>
    <property type="match status" value="1"/>
</dbReference>
<dbReference type="SUPFAM" id="SSF48179">
    <property type="entry name" value="6-phosphogluconate dehydrogenase C-terminal domain-like"/>
    <property type="match status" value="1"/>
</dbReference>
<keyword evidence="1" id="KW-0560">Oxidoreductase</keyword>
<dbReference type="Pfam" id="PF09130">
    <property type="entry name" value="DUF1932"/>
    <property type="match status" value="1"/>
</dbReference>
<evidence type="ECO:0008006" key="6">
    <source>
        <dbReference type="Google" id="ProtNLM"/>
    </source>
</evidence>
<dbReference type="Proteomes" id="UP000190787">
    <property type="component" value="Unassembled WGS sequence"/>
</dbReference>
<gene>
    <name evidence="4" type="ORF">BMI91_12175</name>
</gene>
<evidence type="ECO:0000259" key="3">
    <source>
        <dbReference type="Pfam" id="PF09130"/>
    </source>
</evidence>